<evidence type="ECO:0000313" key="1">
    <source>
        <dbReference type="EMBL" id="KAL2276820.1"/>
    </source>
</evidence>
<dbReference type="EMBL" id="JBAWTH010000107">
    <property type="protein sequence ID" value="KAL2276820.1"/>
    <property type="molecule type" value="Genomic_DNA"/>
</dbReference>
<reference evidence="1 2" key="1">
    <citation type="submission" date="2024-03" db="EMBL/GenBank/DDBJ databases">
        <title>A high-quality draft genome sequence of Diaporthe vaccinii, a causative agent of upright dieback and viscid rot disease in cranberry plants.</title>
        <authorList>
            <person name="Sarrasin M."/>
            <person name="Lang B.F."/>
            <person name="Burger G."/>
        </authorList>
    </citation>
    <scope>NUCLEOTIDE SEQUENCE [LARGE SCALE GENOMIC DNA]</scope>
    <source>
        <strain evidence="1 2">IS7</strain>
    </source>
</reference>
<proteinExistence type="predicted"/>
<gene>
    <name evidence="1" type="ORF">FJTKL_00391</name>
</gene>
<organism evidence="1 2">
    <name type="scientific">Diaporthe vaccinii</name>
    <dbReference type="NCBI Taxonomy" id="105482"/>
    <lineage>
        <taxon>Eukaryota</taxon>
        <taxon>Fungi</taxon>
        <taxon>Dikarya</taxon>
        <taxon>Ascomycota</taxon>
        <taxon>Pezizomycotina</taxon>
        <taxon>Sordariomycetes</taxon>
        <taxon>Sordariomycetidae</taxon>
        <taxon>Diaporthales</taxon>
        <taxon>Diaporthaceae</taxon>
        <taxon>Diaporthe</taxon>
        <taxon>Diaporthe eres species complex</taxon>
    </lineage>
</organism>
<sequence>MVCTPISAYWGITANVGVNGRNPYCLNQSTATTVYRMVKVIQFLGSTDPIADFTVLSIFTLLEFTIGIVSQSACQCAADLRDLI</sequence>
<comment type="caution">
    <text evidence="1">The sequence shown here is derived from an EMBL/GenBank/DDBJ whole genome shotgun (WGS) entry which is preliminary data.</text>
</comment>
<accession>A0ABR4E341</accession>
<protein>
    <submittedName>
        <fullName evidence="1">Uncharacterized protein</fullName>
    </submittedName>
</protein>
<keyword evidence="2" id="KW-1185">Reference proteome</keyword>
<evidence type="ECO:0000313" key="2">
    <source>
        <dbReference type="Proteomes" id="UP001600888"/>
    </source>
</evidence>
<name>A0ABR4E341_9PEZI</name>
<dbReference type="Proteomes" id="UP001600888">
    <property type="component" value="Unassembled WGS sequence"/>
</dbReference>